<dbReference type="SMART" id="SM01293">
    <property type="entry name" value="DUF3402"/>
    <property type="match status" value="1"/>
</dbReference>
<feature type="domain" description="Far11/STRP C-terminal" evidence="3">
    <location>
        <begin position="506"/>
        <end position="973"/>
    </location>
</feature>
<feature type="domain" description="Far11/STRP N-terminal" evidence="2">
    <location>
        <begin position="68"/>
        <end position="398"/>
    </location>
</feature>
<evidence type="ECO:0000313" key="5">
    <source>
        <dbReference type="Proteomes" id="UP000053317"/>
    </source>
</evidence>
<comment type="caution">
    <text evidence="4">The sequence shown here is derived from an EMBL/GenBank/DDBJ whole genome shotgun (WGS) entry which is preliminary data.</text>
</comment>
<dbReference type="EMBL" id="LCWF01000110">
    <property type="protein sequence ID" value="KKY19129.1"/>
    <property type="molecule type" value="Genomic_DNA"/>
</dbReference>
<dbReference type="Proteomes" id="UP000053317">
    <property type="component" value="Unassembled WGS sequence"/>
</dbReference>
<feature type="region of interest" description="Disordered" evidence="1">
    <location>
        <begin position="733"/>
        <end position="794"/>
    </location>
</feature>
<dbReference type="OrthoDB" id="18234at2759"/>
<dbReference type="AlphaFoldDB" id="A0A0G2E988"/>
<evidence type="ECO:0000313" key="4">
    <source>
        <dbReference type="EMBL" id="KKY19129.1"/>
    </source>
</evidence>
<feature type="region of interest" description="Disordered" evidence="1">
    <location>
        <begin position="996"/>
        <end position="1019"/>
    </location>
</feature>
<accession>A0A0G2E988</accession>
<reference evidence="4 5" key="1">
    <citation type="submission" date="2015-05" db="EMBL/GenBank/DDBJ databases">
        <title>Distinctive expansion of gene families associated with plant cell wall degradation and secondary metabolism in the genomes of grapevine trunk pathogens.</title>
        <authorList>
            <person name="Lawrence D.P."/>
            <person name="Travadon R."/>
            <person name="Rolshausen P.E."/>
            <person name="Baumgartner K."/>
        </authorList>
    </citation>
    <scope>NUCLEOTIDE SEQUENCE [LARGE SCALE GENOMIC DNA]</scope>
    <source>
        <strain evidence="4">UCRPC4</strain>
    </source>
</reference>
<protein>
    <submittedName>
        <fullName evidence="4">Putative pheromone-dependent cell cycle arrest protein far11</fullName>
    </submittedName>
</protein>
<evidence type="ECO:0000259" key="3">
    <source>
        <dbReference type="SMART" id="SM01293"/>
    </source>
</evidence>
<dbReference type="PANTHER" id="PTHR13239">
    <property type="entry name" value="PROTEIN REQUIRED FOR HYPHAL ANASTOMOSIS HAM-2"/>
    <property type="match status" value="1"/>
</dbReference>
<feature type="compositionally biased region" description="Basic and acidic residues" evidence="1">
    <location>
        <begin position="578"/>
        <end position="604"/>
    </location>
</feature>
<feature type="compositionally biased region" description="Basic and acidic residues" evidence="1">
    <location>
        <begin position="773"/>
        <end position="783"/>
    </location>
</feature>
<name>A0A0G2E988_PHACM</name>
<sequence>MAAPESLEPGLLNGDSILVKADEVDQTGTVLLGEGSAESTSVGEGAPTDSLSLPQLRQLVSQFPKVEQTAYAFQYADAQPFPEEVEEWFQYVDQERQMLLSSKEVFEQKWNNYCKSSAAARDRASLDDYEVSWLDAPQSIRKEFLYPILKETDHPDILVRIEAAEVIFYVLAGVWGWTAGLTPQQQQDEDSHDDEDRLIYSRVQLQWMQKGAALLDECSGIPLLFRYLQRLFSDTQSPPPEQQFAADEHDERVNEYAQQREITILMSSWYLIIEIARKQLDDGVVPHLRKAIICLKPNVLVFLVDVIASLRWNEQSNIPLTKLLLLFWKTLLLIFGGDNALQQTKNILQPKKDLFSADASHPILTASPLDYHFFRQEITSKYPAYNPPPPLIPLELEHKSILPPLPNHPSRANTAANAFGGMGPADTNTNSIFHQPVHIATPAPSPPPSPIGPGGKAGKKQNYQTNQNFPLLYPPLDNTSNEIGGKGSSNLQDTLVSKRWEGSDVPASIIEAGQLFASRMRMTRAMRQLWTERELSMKDDRGWLHQPKKLPGSESSITPDEQKKDVDGEDAPPGVADGGEKQTKSNVPVEDKEDHLEETNDPETNTRLRLIEDFYHESLPNMQSLIIVLLKTTLINVQAIASANGVPSSAVEPGQQNGLPYNKSNPNLAQTYSSMLLDGQISTDELDHIRLREICHKAISGTLMNVDEIIATKNDRDELGFFHFCHLNSDHPPLSPTSPLPEDDEASSPDEAAPPPILRHRRSPQADSGSRLGDFETPDHESASADDPTPAFFTDRPAVDELGNPIAPLPASPITVFSWRNFFTSINFLRILQKITRQKAHRCLLLVQYKSSTILRKNLKVPDPMLRLYTLKLFKSQVPYCGRKWRQSNMRVITAIYLHCRPELRDDWLAGMHDSNIEGEVDEALPLEQALRALTHWWHLRRYRDVMGANDEERLGTGEEMNDEEQDYFQRELNNMGWGLVGGTADDVAFGEDAEGRNGFAGSADEGFEAGGPLQMEGW</sequence>
<dbReference type="SMART" id="SM01292">
    <property type="entry name" value="N1221"/>
    <property type="match status" value="1"/>
</dbReference>
<evidence type="ECO:0000259" key="2">
    <source>
        <dbReference type="SMART" id="SM01292"/>
    </source>
</evidence>
<organism evidence="4 5">
    <name type="scientific">Phaeomoniella chlamydospora</name>
    <name type="common">Phaeoacremonium chlamydosporum</name>
    <dbReference type="NCBI Taxonomy" id="158046"/>
    <lineage>
        <taxon>Eukaryota</taxon>
        <taxon>Fungi</taxon>
        <taxon>Dikarya</taxon>
        <taxon>Ascomycota</taxon>
        <taxon>Pezizomycotina</taxon>
        <taxon>Eurotiomycetes</taxon>
        <taxon>Chaetothyriomycetidae</taxon>
        <taxon>Phaeomoniellales</taxon>
        <taxon>Phaeomoniellaceae</taxon>
        <taxon>Phaeomoniella</taxon>
    </lineage>
</organism>
<dbReference type="Pfam" id="PF11882">
    <property type="entry name" value="DUF3402"/>
    <property type="match status" value="1"/>
</dbReference>
<dbReference type="InterPro" id="IPR021819">
    <property type="entry name" value="Far11/STRP_C"/>
</dbReference>
<dbReference type="InterPro" id="IPR040185">
    <property type="entry name" value="Far11/STRP"/>
</dbReference>
<gene>
    <name evidence="4" type="ORF">UCRPC4_g04637</name>
</gene>
<reference evidence="4 5" key="2">
    <citation type="submission" date="2015-05" db="EMBL/GenBank/DDBJ databases">
        <authorList>
            <person name="Morales-Cruz A."/>
            <person name="Amrine K.C."/>
            <person name="Cantu D."/>
        </authorList>
    </citation>
    <scope>NUCLEOTIDE SEQUENCE [LARGE SCALE GENOMIC DNA]</scope>
    <source>
        <strain evidence="4">UCRPC4</strain>
    </source>
</reference>
<dbReference type="GO" id="GO:0007010">
    <property type="term" value="P:cytoskeleton organization"/>
    <property type="evidence" value="ECO:0007669"/>
    <property type="project" value="TreeGrafter"/>
</dbReference>
<feature type="region of interest" description="Disordered" evidence="1">
    <location>
        <begin position="541"/>
        <end position="604"/>
    </location>
</feature>
<dbReference type="InterPro" id="IPR012486">
    <property type="entry name" value="Far11/STRP_N"/>
</dbReference>
<evidence type="ECO:0000256" key="1">
    <source>
        <dbReference type="SAM" id="MobiDB-lite"/>
    </source>
</evidence>
<dbReference type="GO" id="GO:0005829">
    <property type="term" value="C:cytosol"/>
    <property type="evidence" value="ECO:0007669"/>
    <property type="project" value="TreeGrafter"/>
</dbReference>
<keyword evidence="5" id="KW-1185">Reference proteome</keyword>
<proteinExistence type="predicted"/>
<dbReference type="PANTHER" id="PTHR13239:SF4">
    <property type="entry name" value="AT25231P"/>
    <property type="match status" value="1"/>
</dbReference>
<dbReference type="Pfam" id="PF07923">
    <property type="entry name" value="N1221"/>
    <property type="match status" value="1"/>
</dbReference>